<evidence type="ECO:0000256" key="6">
    <source>
        <dbReference type="SAM" id="Coils"/>
    </source>
</evidence>
<dbReference type="Gene3D" id="4.10.1000.10">
    <property type="entry name" value="Zinc finger, CCCH-type"/>
    <property type="match status" value="1"/>
</dbReference>
<evidence type="ECO:0000256" key="1">
    <source>
        <dbReference type="ARBA" id="ARBA00010043"/>
    </source>
</evidence>
<reference evidence="9" key="1">
    <citation type="journal article" date="2023" name="G3 (Bethesda)">
        <title>Whole genome assembly and annotation of the endangered Caribbean coral Acropora cervicornis.</title>
        <authorList>
            <person name="Selwyn J.D."/>
            <person name="Vollmer S.V."/>
        </authorList>
    </citation>
    <scope>NUCLEOTIDE SEQUENCE</scope>
    <source>
        <strain evidence="9">K2</strain>
    </source>
</reference>
<dbReference type="EMBL" id="JARQWQ010000088">
    <property type="protein sequence ID" value="KAK2552311.1"/>
    <property type="molecule type" value="Genomic_DNA"/>
</dbReference>
<proteinExistence type="inferred from homology"/>
<dbReference type="GO" id="GO:0005829">
    <property type="term" value="C:cytosol"/>
    <property type="evidence" value="ECO:0007669"/>
    <property type="project" value="TreeGrafter"/>
</dbReference>
<feature type="region of interest" description="Disordered" evidence="7">
    <location>
        <begin position="343"/>
        <end position="437"/>
    </location>
</feature>
<feature type="compositionally biased region" description="Acidic residues" evidence="7">
    <location>
        <begin position="345"/>
        <end position="356"/>
    </location>
</feature>
<dbReference type="InterPro" id="IPR032378">
    <property type="entry name" value="ZC3H15/TMA46_C"/>
</dbReference>
<feature type="compositionally biased region" description="Basic and acidic residues" evidence="7">
    <location>
        <begin position="359"/>
        <end position="379"/>
    </location>
</feature>
<dbReference type="InterPro" id="IPR036855">
    <property type="entry name" value="Znf_CCCH_sf"/>
</dbReference>
<keyword evidence="3 5" id="KW-0863">Zinc-finger</keyword>
<feature type="compositionally biased region" description="Basic and acidic residues" evidence="7">
    <location>
        <begin position="404"/>
        <end position="414"/>
    </location>
</feature>
<feature type="compositionally biased region" description="Low complexity" evidence="7">
    <location>
        <begin position="39"/>
        <end position="51"/>
    </location>
</feature>
<dbReference type="GO" id="GO:0003729">
    <property type="term" value="F:mRNA binding"/>
    <property type="evidence" value="ECO:0007669"/>
    <property type="project" value="TreeGrafter"/>
</dbReference>
<evidence type="ECO:0000313" key="10">
    <source>
        <dbReference type="Proteomes" id="UP001249851"/>
    </source>
</evidence>
<evidence type="ECO:0000256" key="7">
    <source>
        <dbReference type="SAM" id="MobiDB-lite"/>
    </source>
</evidence>
<feature type="region of interest" description="Disordered" evidence="7">
    <location>
        <begin position="456"/>
        <end position="481"/>
    </location>
</feature>
<evidence type="ECO:0000256" key="5">
    <source>
        <dbReference type="PROSITE-ProRule" id="PRU00723"/>
    </source>
</evidence>
<sequence length="508" mass="57587">MPPKKKGGNEPSKKAEQKKKEKIIEDKTFGLKNKKGKKQQTFVKQVTQQVKYGGNPNTRKMAQEQESKKKAQEQKRKEQDELREIFKPITQKLSAGADPKSVVCAFFKQGLCGKGDKCKFSHDLALDRKGEKRSIYVDSRDVDDSLKNGIATYSEAFFNSRLSPVYSGLRKTVVRHHQRNNLVSIASWVEKNTMDKWDQDKLEEVIEKKQGDKGKSMPKTEIVCKHFLEAVEKNFYGWFWKCPNGEKCIYRHALPPGFVLKKKQEKEVKEEISIEEFIESERSKLGGNLTKLTLETFLEWKKKKLKEKKEKFEAEQAKKKADFKSGRIVGKVSGREVFTFRPELAEGDADDDEATEDMSIYRRADDEDEGETTRAKEVTLEAMSFAASEVDGSGTVDRSSSAAERLKQNTDETSRTVQDGGDDKQISPDEDSGQKRRGLNAFVVLFQTYIKAPDTTEADENGLDEACGGSEIPRENGDGVVNGIPIEESLFEEDDIDDLDLEELDIVE</sequence>
<organism evidence="9 10">
    <name type="scientific">Acropora cervicornis</name>
    <name type="common">Staghorn coral</name>
    <dbReference type="NCBI Taxonomy" id="6130"/>
    <lineage>
        <taxon>Eukaryota</taxon>
        <taxon>Metazoa</taxon>
        <taxon>Cnidaria</taxon>
        <taxon>Anthozoa</taxon>
        <taxon>Hexacorallia</taxon>
        <taxon>Scleractinia</taxon>
        <taxon>Astrocoeniina</taxon>
        <taxon>Acroporidae</taxon>
        <taxon>Acropora</taxon>
    </lineage>
</organism>
<feature type="compositionally biased region" description="Basic and acidic residues" evidence="7">
    <location>
        <begin position="61"/>
        <end position="80"/>
    </location>
</feature>
<evidence type="ECO:0000256" key="4">
    <source>
        <dbReference type="ARBA" id="ARBA00022833"/>
    </source>
</evidence>
<dbReference type="SMART" id="SM00356">
    <property type="entry name" value="ZnF_C3H1"/>
    <property type="match status" value="2"/>
</dbReference>
<comment type="similarity">
    <text evidence="1">Belongs to the ZC3H15/TMA46 family.</text>
</comment>
<feature type="coiled-coil region" evidence="6">
    <location>
        <begin position="295"/>
        <end position="322"/>
    </location>
</feature>
<keyword evidence="4 5" id="KW-0862">Zinc</keyword>
<feature type="domain" description="C3H1-type" evidence="8">
    <location>
        <begin position="218"/>
        <end position="255"/>
    </location>
</feature>
<gene>
    <name evidence="9" type="ORF">P5673_026626</name>
</gene>
<protein>
    <submittedName>
        <fullName evidence="9">Zinc finger CCCH domain-containing protein 15</fullName>
    </submittedName>
</protein>
<accession>A0AAD9Q0A7</accession>
<keyword evidence="2 5" id="KW-0479">Metal-binding</keyword>
<feature type="region of interest" description="Disordered" evidence="7">
    <location>
        <begin position="1"/>
        <end position="80"/>
    </location>
</feature>
<keyword evidence="10" id="KW-1185">Reference proteome</keyword>
<dbReference type="PROSITE" id="PS50103">
    <property type="entry name" value="ZF_C3H1"/>
    <property type="match status" value="2"/>
</dbReference>
<evidence type="ECO:0000256" key="2">
    <source>
        <dbReference type="ARBA" id="ARBA00022723"/>
    </source>
</evidence>
<evidence type="ECO:0000259" key="8">
    <source>
        <dbReference type="PROSITE" id="PS50103"/>
    </source>
</evidence>
<dbReference type="Pfam" id="PF00642">
    <property type="entry name" value="zf-CCCH"/>
    <property type="match status" value="1"/>
</dbReference>
<evidence type="ECO:0000256" key="3">
    <source>
        <dbReference type="ARBA" id="ARBA00022771"/>
    </source>
</evidence>
<name>A0AAD9Q0A7_ACRCE</name>
<dbReference type="PANTHER" id="PTHR12681:SF0">
    <property type="entry name" value="ZINC FINGER CCCH DOMAIN-CONTAINING PROTEIN 15"/>
    <property type="match status" value="1"/>
</dbReference>
<feature type="zinc finger region" description="C3H1-type" evidence="5">
    <location>
        <begin position="218"/>
        <end position="255"/>
    </location>
</feature>
<feature type="domain" description="C3H1-type" evidence="8">
    <location>
        <begin position="98"/>
        <end position="125"/>
    </location>
</feature>
<dbReference type="GO" id="GO:0008270">
    <property type="term" value="F:zinc ion binding"/>
    <property type="evidence" value="ECO:0007669"/>
    <property type="project" value="UniProtKB-KW"/>
</dbReference>
<dbReference type="Gene3D" id="6.20.400.10">
    <property type="match status" value="1"/>
</dbReference>
<keyword evidence="6" id="KW-0175">Coiled coil</keyword>
<dbReference type="Proteomes" id="UP001249851">
    <property type="component" value="Unassembled WGS sequence"/>
</dbReference>
<dbReference type="SUPFAM" id="SSF90229">
    <property type="entry name" value="CCCH zinc finger"/>
    <property type="match status" value="1"/>
</dbReference>
<feature type="compositionally biased region" description="Basic and acidic residues" evidence="7">
    <location>
        <begin position="7"/>
        <end position="29"/>
    </location>
</feature>
<reference evidence="9" key="2">
    <citation type="journal article" date="2023" name="Science">
        <title>Genomic signatures of disease resistance in endangered staghorn corals.</title>
        <authorList>
            <person name="Vollmer S.V."/>
            <person name="Selwyn J.D."/>
            <person name="Despard B.A."/>
            <person name="Roesel C.L."/>
        </authorList>
    </citation>
    <scope>NUCLEOTIDE SEQUENCE</scope>
    <source>
        <strain evidence="9">K2</strain>
    </source>
</reference>
<dbReference type="InterPro" id="IPR000571">
    <property type="entry name" value="Znf_CCCH"/>
</dbReference>
<dbReference type="GO" id="GO:0002181">
    <property type="term" value="P:cytoplasmic translation"/>
    <property type="evidence" value="ECO:0007669"/>
    <property type="project" value="TreeGrafter"/>
</dbReference>
<comment type="caution">
    <text evidence="9">The sequence shown here is derived from an EMBL/GenBank/DDBJ whole genome shotgun (WGS) entry which is preliminary data.</text>
</comment>
<dbReference type="AlphaFoldDB" id="A0AAD9Q0A7"/>
<dbReference type="PANTHER" id="PTHR12681">
    <property type="entry name" value="ZINC FINGER-CONTAINING PROTEIN P48ZNF"/>
    <property type="match status" value="1"/>
</dbReference>
<evidence type="ECO:0000313" key="9">
    <source>
        <dbReference type="EMBL" id="KAK2552311.1"/>
    </source>
</evidence>
<feature type="zinc finger region" description="C3H1-type" evidence="5">
    <location>
        <begin position="98"/>
        <end position="125"/>
    </location>
</feature>
<dbReference type="Pfam" id="PF16543">
    <property type="entry name" value="DFRP_C"/>
    <property type="match status" value="1"/>
</dbReference>